<dbReference type="Proteomes" id="UP001150581">
    <property type="component" value="Unassembled WGS sequence"/>
</dbReference>
<comment type="caution">
    <text evidence="1">The sequence shown here is derived from an EMBL/GenBank/DDBJ whole genome shotgun (WGS) entry which is preliminary data.</text>
</comment>
<keyword evidence="2" id="KW-1185">Reference proteome</keyword>
<sequence length="325" mass="35891">MADWRNVGNWHWKERNCLEWAKKYLENKLTGIEVSKDGLHGEVTSVDSITGDVDLNIRKGRLIAIYDVEIKLSWKATKGDDELEGKITIPEVAHDTDDYVYDITASSSAVAKLPLKDFIRKQLTPEITAKLEGFTEDLKQANGSDMYIPDKSGASTPVAAAKATTGEKASGETKQGNAVAAAADDAVSVAVTKDAKFSTVSISQNAEFMCSAEDLFATLTDPQRVSIWTRGPAEIQPKENTSFKLFNGHIEGQFTKLVPAKGIEMTWRVATWPQGHFSKVKISIEQQSMSTRLTLKQSGVPFNDEDATKANWDRYYWNSIKGSFG</sequence>
<evidence type="ECO:0000313" key="2">
    <source>
        <dbReference type="Proteomes" id="UP001150581"/>
    </source>
</evidence>
<gene>
    <name evidence="1" type="primary">AHA1_2</name>
    <name evidence="1" type="ORF">LPJ66_005940</name>
</gene>
<dbReference type="EMBL" id="JANBPG010000881">
    <property type="protein sequence ID" value="KAJ1893125.1"/>
    <property type="molecule type" value="Genomic_DNA"/>
</dbReference>
<evidence type="ECO:0000313" key="1">
    <source>
        <dbReference type="EMBL" id="KAJ1893125.1"/>
    </source>
</evidence>
<accession>A0ACC1IH48</accession>
<protein>
    <submittedName>
        <fullName evidence="1">Co-chaperone</fullName>
    </submittedName>
</protein>
<reference evidence="1" key="1">
    <citation type="submission" date="2022-07" db="EMBL/GenBank/DDBJ databases">
        <title>Phylogenomic reconstructions and comparative analyses of Kickxellomycotina fungi.</title>
        <authorList>
            <person name="Reynolds N.K."/>
            <person name="Stajich J.E."/>
            <person name="Barry K."/>
            <person name="Grigoriev I.V."/>
            <person name="Crous P."/>
            <person name="Smith M.E."/>
        </authorList>
    </citation>
    <scope>NUCLEOTIDE SEQUENCE</scope>
    <source>
        <strain evidence="1">Benny 63K</strain>
    </source>
</reference>
<organism evidence="1 2">
    <name type="scientific">Kickxella alabastrina</name>
    <dbReference type="NCBI Taxonomy" id="61397"/>
    <lineage>
        <taxon>Eukaryota</taxon>
        <taxon>Fungi</taxon>
        <taxon>Fungi incertae sedis</taxon>
        <taxon>Zoopagomycota</taxon>
        <taxon>Kickxellomycotina</taxon>
        <taxon>Kickxellomycetes</taxon>
        <taxon>Kickxellales</taxon>
        <taxon>Kickxellaceae</taxon>
        <taxon>Kickxella</taxon>
    </lineage>
</organism>
<name>A0ACC1IH48_9FUNG</name>
<proteinExistence type="predicted"/>